<dbReference type="PROSITE" id="PS51257">
    <property type="entry name" value="PROKAR_LIPOPROTEIN"/>
    <property type="match status" value="1"/>
</dbReference>
<organism evidence="1 2">
    <name type="scientific">Xanthocytophaga flava</name>
    <dbReference type="NCBI Taxonomy" id="3048013"/>
    <lineage>
        <taxon>Bacteria</taxon>
        <taxon>Pseudomonadati</taxon>
        <taxon>Bacteroidota</taxon>
        <taxon>Cytophagia</taxon>
        <taxon>Cytophagales</taxon>
        <taxon>Rhodocytophagaceae</taxon>
        <taxon>Xanthocytophaga</taxon>
    </lineage>
</organism>
<protein>
    <recommendedName>
        <fullName evidence="3">Lipoprotein</fullName>
    </recommendedName>
</protein>
<comment type="caution">
    <text evidence="1">The sequence shown here is derived from an EMBL/GenBank/DDBJ whole genome shotgun (WGS) entry which is preliminary data.</text>
</comment>
<reference evidence="1" key="1">
    <citation type="submission" date="2023-05" db="EMBL/GenBank/DDBJ databases">
        <authorList>
            <person name="Zhang X."/>
        </authorList>
    </citation>
    <scope>NUCLEOTIDE SEQUENCE</scope>
    <source>
        <strain evidence="1">YF14B1</strain>
    </source>
</reference>
<gene>
    <name evidence="1" type="ORF">QNI16_21995</name>
</gene>
<evidence type="ECO:0008006" key="3">
    <source>
        <dbReference type="Google" id="ProtNLM"/>
    </source>
</evidence>
<proteinExistence type="predicted"/>
<name>A0AAE3QQT9_9BACT</name>
<dbReference type="Proteomes" id="UP001241110">
    <property type="component" value="Unassembled WGS sequence"/>
</dbReference>
<dbReference type="RefSeq" id="WP_313982815.1">
    <property type="nucleotide sequence ID" value="NZ_JASJOS010000010.1"/>
</dbReference>
<evidence type="ECO:0000313" key="2">
    <source>
        <dbReference type="Proteomes" id="UP001241110"/>
    </source>
</evidence>
<evidence type="ECO:0000313" key="1">
    <source>
        <dbReference type="EMBL" id="MDJ1483186.1"/>
    </source>
</evidence>
<dbReference type="AlphaFoldDB" id="A0AAE3QQT9"/>
<accession>A0AAE3QQT9</accession>
<sequence>MKDTFINKFGRSSVFLFIMFLAFIIACSNSEQERNSSQIMPYNVSCQLTIDTLKELFLQKPLAVMKSNCYQVTDTLLVSDDDELITWPGKAFFTNTGQLAFLVESNWADTIHIHRITVYDRDLKTKDICHTGISFSKLRPFVLPTITNYPDGYLFVQSKKDSSILYELDISHVSKESPLFYGVNSITQIPDSLKVRTIILQ</sequence>
<dbReference type="EMBL" id="JASJOS010000010">
    <property type="protein sequence ID" value="MDJ1483186.1"/>
    <property type="molecule type" value="Genomic_DNA"/>
</dbReference>